<sequence length="409" mass="45434">MNFFKTVFSEDLSPSDSSTPQSQPPDDDASHSTPNPSSGWSFGVMLKTLTRDLEEFGSGLKKETALIREVASRAVQDIPGSLEVGASVAHGSLESVGQAIDGIGTSVWKSTTEIISHGRDTLLAPDLDSDSSDSNRNNRSVISKQLSSSTGLVSDSKRYSRFDAQLGAIQGDMNTYLEEPEDLDSYNEWKKQFVLEEKGEEIENMIAENGVIAEIYEEVVPGRVEKGIFWSRYFYRVHKLKQAEDARAKLVKRAISGEEEEDLTWDYDDEAGDHNESEPKAELSVHDNVENVEVGSERANDEQGDVKLEMRSDEKVVLEGKTESVESERESDVSVVSNQQVLPEEEDLGWDEIEDIGSNDENKGDAAGRGERLDLHKRLSVAEEEEDLNWDVDDDDDDDDDDEVGQVKS</sequence>
<dbReference type="SUPFAM" id="SSF140383">
    <property type="entry name" value="BSD domain-like"/>
    <property type="match status" value="1"/>
</dbReference>
<feature type="compositionally biased region" description="Acidic residues" evidence="1">
    <location>
        <begin position="382"/>
        <end position="409"/>
    </location>
</feature>
<feature type="compositionally biased region" description="Acidic residues" evidence="1">
    <location>
        <begin position="343"/>
        <end position="358"/>
    </location>
</feature>
<comment type="caution">
    <text evidence="3">The sequence shown here is derived from an EMBL/GenBank/DDBJ whole genome shotgun (WGS) entry which is preliminary data.</text>
</comment>
<dbReference type="PANTHER" id="PTHR16019:SF24">
    <property type="entry name" value="BSD DOMAIN-CONTAINING PROTEIN"/>
    <property type="match status" value="1"/>
</dbReference>
<dbReference type="EMBL" id="RXIC02000023">
    <property type="protein sequence ID" value="KAB1214151.1"/>
    <property type="molecule type" value="Genomic_DNA"/>
</dbReference>
<dbReference type="PANTHER" id="PTHR16019">
    <property type="entry name" value="SYNAPSE-ASSOCIATED PROTEIN"/>
    <property type="match status" value="1"/>
</dbReference>
<evidence type="ECO:0000259" key="2">
    <source>
        <dbReference type="PROSITE" id="PS50858"/>
    </source>
</evidence>
<keyword evidence="4" id="KW-1185">Reference proteome</keyword>
<evidence type="ECO:0000256" key="1">
    <source>
        <dbReference type="SAM" id="MobiDB-lite"/>
    </source>
</evidence>
<dbReference type="InterPro" id="IPR005607">
    <property type="entry name" value="BSD_dom"/>
</dbReference>
<protein>
    <submittedName>
        <fullName evidence="3">BSD domain-containing protein 1</fullName>
    </submittedName>
</protein>
<dbReference type="AlphaFoldDB" id="A0A6A1VMP2"/>
<feature type="region of interest" description="Disordered" evidence="1">
    <location>
        <begin position="262"/>
        <end position="409"/>
    </location>
</feature>
<evidence type="ECO:0000313" key="3">
    <source>
        <dbReference type="EMBL" id="KAB1214151.1"/>
    </source>
</evidence>
<gene>
    <name evidence="3" type="ORF">CJ030_MR5G027234</name>
</gene>
<feature type="compositionally biased region" description="Basic and acidic residues" evidence="1">
    <location>
        <begin position="360"/>
        <end position="381"/>
    </location>
</feature>
<dbReference type="OrthoDB" id="73788at2759"/>
<feature type="region of interest" description="Disordered" evidence="1">
    <location>
        <begin position="1"/>
        <end position="40"/>
    </location>
</feature>
<evidence type="ECO:0000313" key="4">
    <source>
        <dbReference type="Proteomes" id="UP000516437"/>
    </source>
</evidence>
<dbReference type="PROSITE" id="PS50858">
    <property type="entry name" value="BSD"/>
    <property type="match status" value="1"/>
</dbReference>
<feature type="compositionally biased region" description="Acidic residues" evidence="1">
    <location>
        <begin position="262"/>
        <end position="271"/>
    </location>
</feature>
<organism evidence="3 4">
    <name type="scientific">Morella rubra</name>
    <name type="common">Chinese bayberry</name>
    <dbReference type="NCBI Taxonomy" id="262757"/>
    <lineage>
        <taxon>Eukaryota</taxon>
        <taxon>Viridiplantae</taxon>
        <taxon>Streptophyta</taxon>
        <taxon>Embryophyta</taxon>
        <taxon>Tracheophyta</taxon>
        <taxon>Spermatophyta</taxon>
        <taxon>Magnoliopsida</taxon>
        <taxon>eudicotyledons</taxon>
        <taxon>Gunneridae</taxon>
        <taxon>Pentapetalae</taxon>
        <taxon>rosids</taxon>
        <taxon>fabids</taxon>
        <taxon>Fagales</taxon>
        <taxon>Myricaceae</taxon>
        <taxon>Morella</taxon>
    </lineage>
</organism>
<dbReference type="Gene3D" id="1.10.3970.10">
    <property type="entry name" value="BSD domain"/>
    <property type="match status" value="1"/>
</dbReference>
<feature type="region of interest" description="Disordered" evidence="1">
    <location>
        <begin position="124"/>
        <end position="143"/>
    </location>
</feature>
<accession>A0A6A1VMP2</accession>
<dbReference type="SMART" id="SM00751">
    <property type="entry name" value="BSD"/>
    <property type="match status" value="1"/>
</dbReference>
<name>A0A6A1VMP2_9ROSI</name>
<feature type="domain" description="BSD" evidence="2">
    <location>
        <begin position="189"/>
        <end position="241"/>
    </location>
</feature>
<reference evidence="3 4" key="1">
    <citation type="journal article" date="2019" name="Plant Biotechnol. J.">
        <title>The red bayberry genome and genetic basis of sex determination.</title>
        <authorList>
            <person name="Jia H.M."/>
            <person name="Jia H.J."/>
            <person name="Cai Q.L."/>
            <person name="Wang Y."/>
            <person name="Zhao H.B."/>
            <person name="Yang W.F."/>
            <person name="Wang G.Y."/>
            <person name="Li Y.H."/>
            <person name="Zhan D.L."/>
            <person name="Shen Y.T."/>
            <person name="Niu Q.F."/>
            <person name="Chang L."/>
            <person name="Qiu J."/>
            <person name="Zhao L."/>
            <person name="Xie H.B."/>
            <person name="Fu W.Y."/>
            <person name="Jin J."/>
            <person name="Li X.W."/>
            <person name="Jiao Y."/>
            <person name="Zhou C.C."/>
            <person name="Tu T."/>
            <person name="Chai C.Y."/>
            <person name="Gao J.L."/>
            <person name="Fan L.J."/>
            <person name="van de Weg E."/>
            <person name="Wang J.Y."/>
            <person name="Gao Z.S."/>
        </authorList>
    </citation>
    <scope>NUCLEOTIDE SEQUENCE [LARGE SCALE GENOMIC DNA]</scope>
    <source>
        <tissue evidence="3">Leaves</tissue>
    </source>
</reference>
<dbReference type="InterPro" id="IPR051494">
    <property type="entry name" value="BSD_domain-containing"/>
</dbReference>
<dbReference type="GO" id="GO:0005737">
    <property type="term" value="C:cytoplasm"/>
    <property type="evidence" value="ECO:0007669"/>
    <property type="project" value="TreeGrafter"/>
</dbReference>
<dbReference type="Proteomes" id="UP000516437">
    <property type="component" value="Chromosome 5"/>
</dbReference>
<dbReference type="Pfam" id="PF03909">
    <property type="entry name" value="BSD"/>
    <property type="match status" value="1"/>
</dbReference>
<proteinExistence type="predicted"/>
<dbReference type="InterPro" id="IPR035925">
    <property type="entry name" value="BSD_dom_sf"/>
</dbReference>
<feature type="compositionally biased region" description="Basic and acidic residues" evidence="1">
    <location>
        <begin position="272"/>
        <end position="332"/>
    </location>
</feature>